<evidence type="ECO:0000313" key="8">
    <source>
        <dbReference type="EMBL" id="KKP47717.1"/>
    </source>
</evidence>
<comment type="domain">
    <text evidence="5">Consists of three domains, a large central CORE domain and two small peripheral domains, NMPbind and LID, which undergo movements during catalysis. The LID domain closes over the site of phosphoryl transfer upon ATP binding. Assembling and dissambling the active center during each catalytic cycle provides an effective means to prevent ATP hydrolysis.</text>
</comment>
<keyword evidence="5" id="KW-0963">Cytoplasm</keyword>
<dbReference type="Proteomes" id="UP000033995">
    <property type="component" value="Unassembled WGS sequence"/>
</dbReference>
<feature type="binding site" evidence="5">
    <location>
        <position position="164"/>
    </location>
    <ligand>
        <name>ATP</name>
        <dbReference type="ChEBI" id="CHEBI:30616"/>
    </ligand>
</feature>
<evidence type="ECO:0000256" key="6">
    <source>
        <dbReference type="RuleBase" id="RU003330"/>
    </source>
</evidence>
<reference evidence="8 9" key="1">
    <citation type="journal article" date="2015" name="Nature">
        <title>rRNA introns, odd ribosomes, and small enigmatic genomes across a large radiation of phyla.</title>
        <authorList>
            <person name="Brown C.T."/>
            <person name="Hug L.A."/>
            <person name="Thomas B.C."/>
            <person name="Sharon I."/>
            <person name="Castelle C.J."/>
            <person name="Singh A."/>
            <person name="Wilkins M.J."/>
            <person name="Williams K.H."/>
            <person name="Banfield J.F."/>
        </authorList>
    </citation>
    <scope>NUCLEOTIDE SEQUENCE [LARGE SCALE GENOMIC DNA]</scope>
</reference>
<feature type="binding site" evidence="5">
    <location>
        <position position="125"/>
    </location>
    <ligand>
        <name>AMP</name>
        <dbReference type="ChEBI" id="CHEBI:456215"/>
    </ligand>
</feature>
<dbReference type="InterPro" id="IPR000850">
    <property type="entry name" value="Adenylat/UMP-CMP_kin"/>
</dbReference>
<sequence length="182" mass="21218">MNIILFGPQGSGKGTQARLLCEKFGFFYFESGAYLRKLAKDHPEMKTVMDSGKLVPDEEFTSYLTAYLDQENLYDDILFDGFPRTLDQYNFLKNWLVQKQVKIDLGIVLEISEKETLKRLLLRKREDDTPEAIVKRLSLYKSRTEVLINEIRKDAEVIEVDGERSIEAIQKDLVQIIEKLYK</sequence>
<gene>
    <name evidence="5" type="primary">adk</name>
    <name evidence="8" type="ORF">UR38_C0003G0122</name>
</gene>
<feature type="binding site" evidence="5">
    <location>
        <position position="31"/>
    </location>
    <ligand>
        <name>AMP</name>
        <dbReference type="ChEBI" id="CHEBI:456215"/>
    </ligand>
</feature>
<evidence type="ECO:0000256" key="1">
    <source>
        <dbReference type="ARBA" id="ARBA00022679"/>
    </source>
</evidence>
<feature type="binding site" evidence="5">
    <location>
        <position position="136"/>
    </location>
    <ligand>
        <name>AMP</name>
        <dbReference type="ChEBI" id="CHEBI:456215"/>
    </ligand>
</feature>
<keyword evidence="2 5" id="KW-0545">Nucleotide biosynthesis</keyword>
<dbReference type="Pfam" id="PF00406">
    <property type="entry name" value="ADK"/>
    <property type="match status" value="1"/>
</dbReference>
<dbReference type="PATRIC" id="fig|1618561.3.peg.509"/>
<feature type="binding site" evidence="5">
    <location>
        <position position="88"/>
    </location>
    <ligand>
        <name>AMP</name>
        <dbReference type="ChEBI" id="CHEBI:456215"/>
    </ligand>
</feature>
<evidence type="ECO:0000256" key="4">
    <source>
        <dbReference type="ARBA" id="ARBA00022777"/>
    </source>
</evidence>
<evidence type="ECO:0000256" key="7">
    <source>
        <dbReference type="RuleBase" id="RU003331"/>
    </source>
</evidence>
<dbReference type="EC" id="2.7.4.3" evidence="5 7"/>
<protein>
    <recommendedName>
        <fullName evidence="5 7">Adenylate kinase</fullName>
        <shortName evidence="5">AK</shortName>
        <ecNumber evidence="5 7">2.7.4.3</ecNumber>
    </recommendedName>
    <alternativeName>
        <fullName evidence="5">ATP-AMP transphosphorylase</fullName>
    </alternativeName>
    <alternativeName>
        <fullName evidence="5">ATP:AMP phosphotransferase</fullName>
    </alternativeName>
    <alternativeName>
        <fullName evidence="5">Adenylate monophosphate kinase</fullName>
    </alternativeName>
</protein>
<feature type="binding site" evidence="5">
    <location>
        <position position="36"/>
    </location>
    <ligand>
        <name>AMP</name>
        <dbReference type="ChEBI" id="CHEBI:456215"/>
    </ligand>
</feature>
<comment type="subcellular location">
    <subcellularLocation>
        <location evidence="5 7">Cytoplasm</location>
    </subcellularLocation>
</comment>
<comment type="pathway">
    <text evidence="5">Purine metabolism; AMP biosynthesis via salvage pathway; AMP from ADP: step 1/1.</text>
</comment>
<keyword evidence="5 7" id="KW-0067">ATP-binding</keyword>
<dbReference type="SUPFAM" id="SSF52540">
    <property type="entry name" value="P-loop containing nucleoside triphosphate hydrolases"/>
    <property type="match status" value="1"/>
</dbReference>
<dbReference type="Gene3D" id="3.40.50.300">
    <property type="entry name" value="P-loop containing nucleotide triphosphate hydrolases"/>
    <property type="match status" value="1"/>
</dbReference>
<evidence type="ECO:0000256" key="2">
    <source>
        <dbReference type="ARBA" id="ARBA00022727"/>
    </source>
</evidence>
<keyword evidence="4 5" id="KW-0418">Kinase</keyword>
<dbReference type="GO" id="GO:0005737">
    <property type="term" value="C:cytoplasm"/>
    <property type="evidence" value="ECO:0007669"/>
    <property type="project" value="UniProtKB-SubCell"/>
</dbReference>
<evidence type="ECO:0000313" key="9">
    <source>
        <dbReference type="Proteomes" id="UP000033995"/>
    </source>
</evidence>
<dbReference type="GO" id="GO:0005524">
    <property type="term" value="F:ATP binding"/>
    <property type="evidence" value="ECO:0007669"/>
    <property type="project" value="UniProtKB-UniRule"/>
</dbReference>
<evidence type="ECO:0000256" key="3">
    <source>
        <dbReference type="ARBA" id="ARBA00022741"/>
    </source>
</evidence>
<dbReference type="EMBL" id="LBOZ01000003">
    <property type="protein sequence ID" value="KKP47717.1"/>
    <property type="molecule type" value="Genomic_DNA"/>
</dbReference>
<name>A0A0G0CWF0_9BACT</name>
<feature type="binding site" evidence="5">
    <location>
        <begin position="53"/>
        <end position="55"/>
    </location>
    <ligand>
        <name>AMP</name>
        <dbReference type="ChEBI" id="CHEBI:456215"/>
    </ligand>
</feature>
<dbReference type="InterPro" id="IPR027417">
    <property type="entry name" value="P-loop_NTPase"/>
</dbReference>
<keyword evidence="1 5" id="KW-0808">Transferase</keyword>
<dbReference type="CDD" id="cd01428">
    <property type="entry name" value="ADK"/>
    <property type="match status" value="1"/>
</dbReference>
<dbReference type="GO" id="GO:0044209">
    <property type="term" value="P:AMP salvage"/>
    <property type="evidence" value="ECO:0007669"/>
    <property type="project" value="UniProtKB-UniRule"/>
</dbReference>
<comment type="similarity">
    <text evidence="5 6">Belongs to the adenylate kinase family.</text>
</comment>
<comment type="caution">
    <text evidence="8">The sequence shown here is derived from an EMBL/GenBank/DDBJ whole genome shotgun (WGS) entry which is preliminary data.</text>
</comment>
<evidence type="ECO:0000256" key="5">
    <source>
        <dbReference type="HAMAP-Rule" id="MF_00235"/>
    </source>
</evidence>
<organism evidence="8 9">
    <name type="scientific">Candidatus Woesebacteria bacterium GW2011_GWA2_33_28</name>
    <dbReference type="NCBI Taxonomy" id="1618561"/>
    <lineage>
        <taxon>Bacteria</taxon>
        <taxon>Candidatus Woeseibacteriota</taxon>
    </lineage>
</organism>
<comment type="caution">
    <text evidence="5">Lacks conserved residue(s) required for the propagation of feature annotation.</text>
</comment>
<dbReference type="HAMAP" id="MF_00235">
    <property type="entry name" value="Adenylate_kinase_Adk"/>
    <property type="match status" value="1"/>
</dbReference>
<comment type="subunit">
    <text evidence="5 7">Monomer.</text>
</comment>
<accession>A0A0G0CWF0</accession>
<dbReference type="GO" id="GO:0004017">
    <property type="term" value="F:AMP kinase activity"/>
    <property type="evidence" value="ECO:0007669"/>
    <property type="project" value="UniProtKB-UniRule"/>
</dbReference>
<proteinExistence type="inferred from homology"/>
<comment type="function">
    <text evidence="5">Catalyzes the reversible transfer of the terminal phosphate group between ATP and AMP. Plays an important role in cellular energy homeostasis and in adenine nucleotide metabolism.</text>
</comment>
<dbReference type="PROSITE" id="PS00113">
    <property type="entry name" value="ADENYLATE_KINASE"/>
    <property type="match status" value="1"/>
</dbReference>
<dbReference type="PRINTS" id="PR00094">
    <property type="entry name" value="ADENYLTKNASE"/>
</dbReference>
<dbReference type="AlphaFoldDB" id="A0A0G0CWF0"/>
<keyword evidence="3 5" id="KW-0547">Nucleotide-binding</keyword>
<feature type="binding site" evidence="5">
    <location>
        <begin position="10"/>
        <end position="15"/>
    </location>
    <ligand>
        <name>ATP</name>
        <dbReference type="ChEBI" id="CHEBI:30616"/>
    </ligand>
</feature>
<comment type="catalytic activity">
    <reaction evidence="5 7">
        <text>AMP + ATP = 2 ADP</text>
        <dbReference type="Rhea" id="RHEA:12973"/>
        <dbReference type="ChEBI" id="CHEBI:30616"/>
        <dbReference type="ChEBI" id="CHEBI:456215"/>
        <dbReference type="ChEBI" id="CHEBI:456216"/>
        <dbReference type="EC" id="2.7.4.3"/>
    </reaction>
</comment>
<dbReference type="PANTHER" id="PTHR23359">
    <property type="entry name" value="NUCLEOTIDE KINASE"/>
    <property type="match status" value="1"/>
</dbReference>
<feature type="binding site" evidence="5">
    <location>
        <position position="123"/>
    </location>
    <ligand>
        <name>ATP</name>
        <dbReference type="ChEBI" id="CHEBI:30616"/>
    </ligand>
</feature>
<feature type="binding site" evidence="5">
    <location>
        <begin position="81"/>
        <end position="84"/>
    </location>
    <ligand>
        <name>AMP</name>
        <dbReference type="ChEBI" id="CHEBI:456215"/>
    </ligand>
</feature>
<dbReference type="UniPathway" id="UPA00588">
    <property type="reaction ID" value="UER00649"/>
</dbReference>
<dbReference type="InterPro" id="IPR033690">
    <property type="entry name" value="Adenylat_kinase_CS"/>
</dbReference>